<dbReference type="InterPro" id="IPR053149">
    <property type="entry name" value="TPK"/>
</dbReference>
<dbReference type="InterPro" id="IPR007371">
    <property type="entry name" value="TPK_catalytic"/>
</dbReference>
<dbReference type="InterPro" id="IPR007373">
    <property type="entry name" value="Thiamin_PyroPKinase_B1-bd"/>
</dbReference>
<dbReference type="SUPFAM" id="SSF63862">
    <property type="entry name" value="Thiamin pyrophosphokinase, substrate-binding domain"/>
    <property type="match status" value="1"/>
</dbReference>
<evidence type="ECO:0000256" key="4">
    <source>
        <dbReference type="ARBA" id="ARBA00022840"/>
    </source>
</evidence>
<evidence type="ECO:0000256" key="2">
    <source>
        <dbReference type="ARBA" id="ARBA00022741"/>
    </source>
</evidence>
<gene>
    <name evidence="7" type="ORF">IRY55_00890</name>
</gene>
<feature type="domain" description="Thiamin pyrophosphokinase thiamin-binding" evidence="6">
    <location>
        <begin position="138"/>
        <end position="204"/>
    </location>
</feature>
<keyword evidence="1 7" id="KW-0808">Transferase</keyword>
<name>A0A8J7G0F8_9BACL</name>
<dbReference type="Proteomes" id="UP000622653">
    <property type="component" value="Unassembled WGS sequence"/>
</dbReference>
<organism evidence="7 8">
    <name type="scientific">Savagea serpentis</name>
    <dbReference type="NCBI Taxonomy" id="2785297"/>
    <lineage>
        <taxon>Bacteria</taxon>
        <taxon>Bacillati</taxon>
        <taxon>Bacillota</taxon>
        <taxon>Bacilli</taxon>
        <taxon>Bacillales</taxon>
        <taxon>Caryophanaceae</taxon>
        <taxon>Savagea</taxon>
    </lineage>
</organism>
<sequence length="215" mass="24547">MRIIVVAGSPEQMSPLPTGDYYIGADQGAMAIIRQRLPLYLAIGDFDSVTPEEWRDIEKSAQHVEEFGAEKDETDLELAVQRAVELNPEEIILTQVTGGRLDHYMSAIHLMYRCQRQYAHIRFQIQDTHNIQYFLLAGKHTIIRDERYPYVSFFAWEQGMTNVTLRGVKYEVTNDEIPLGSTRFTSNEMVASNATVAFELGTALVMHSREDEKKA</sequence>
<dbReference type="Gene3D" id="3.40.50.10240">
    <property type="entry name" value="Thiamin pyrophosphokinase, catalytic domain"/>
    <property type="match status" value="1"/>
</dbReference>
<dbReference type="InterPro" id="IPR036371">
    <property type="entry name" value="TPK_B1-bd_sf"/>
</dbReference>
<dbReference type="GO" id="GO:0005524">
    <property type="term" value="F:ATP binding"/>
    <property type="evidence" value="ECO:0007669"/>
    <property type="project" value="UniProtKB-KW"/>
</dbReference>
<evidence type="ECO:0000313" key="7">
    <source>
        <dbReference type="EMBL" id="MBF4499900.1"/>
    </source>
</evidence>
<keyword evidence="8" id="KW-1185">Reference proteome</keyword>
<dbReference type="Pfam" id="PF04265">
    <property type="entry name" value="TPK_B1_binding"/>
    <property type="match status" value="1"/>
</dbReference>
<dbReference type="InterPro" id="IPR036759">
    <property type="entry name" value="TPK_catalytic_sf"/>
</dbReference>
<dbReference type="GO" id="GO:0006772">
    <property type="term" value="P:thiamine metabolic process"/>
    <property type="evidence" value="ECO:0007669"/>
    <property type="project" value="UniProtKB-UniRule"/>
</dbReference>
<proteinExistence type="predicted"/>
<keyword evidence="3" id="KW-0418">Kinase</keyword>
<reference evidence="7" key="1">
    <citation type="submission" date="2020-11" db="EMBL/GenBank/DDBJ databases">
        <title>Multidrug resistant novel bacterium Savagea serpentis sp. nov., isolated from the scats of a vine snake (Ahaetulla nasuta).</title>
        <authorList>
            <person name="Venkata Ramana V."/>
            <person name="Vikas Patil S."/>
            <person name="Yogita Lugani V."/>
        </authorList>
    </citation>
    <scope>NUCLEOTIDE SEQUENCE</scope>
    <source>
        <strain evidence="7">SN6</strain>
    </source>
</reference>
<dbReference type="GO" id="GO:0009229">
    <property type="term" value="P:thiamine diphosphate biosynthetic process"/>
    <property type="evidence" value="ECO:0007669"/>
    <property type="project" value="InterPro"/>
</dbReference>
<evidence type="ECO:0000259" key="6">
    <source>
        <dbReference type="SMART" id="SM00983"/>
    </source>
</evidence>
<keyword evidence="4" id="KW-0067">ATP-binding</keyword>
<dbReference type="RefSeq" id="WP_194561374.1">
    <property type="nucleotide sequence ID" value="NZ_JADKPV010000001.1"/>
</dbReference>
<keyword evidence="2" id="KW-0547">Nucleotide-binding</keyword>
<dbReference type="GO" id="GO:0004788">
    <property type="term" value="F:thiamine diphosphokinase activity"/>
    <property type="evidence" value="ECO:0007669"/>
    <property type="project" value="UniProtKB-UniRule"/>
</dbReference>
<dbReference type="GO" id="GO:0030975">
    <property type="term" value="F:thiamine binding"/>
    <property type="evidence" value="ECO:0007669"/>
    <property type="project" value="InterPro"/>
</dbReference>
<evidence type="ECO:0000256" key="5">
    <source>
        <dbReference type="NCBIfam" id="TIGR01378"/>
    </source>
</evidence>
<evidence type="ECO:0000313" key="8">
    <source>
        <dbReference type="Proteomes" id="UP000622653"/>
    </source>
</evidence>
<accession>A0A8J7G0F8</accession>
<dbReference type="PANTHER" id="PTHR41299">
    <property type="entry name" value="THIAMINE PYROPHOSPHOKINASE"/>
    <property type="match status" value="1"/>
</dbReference>
<evidence type="ECO:0000256" key="3">
    <source>
        <dbReference type="ARBA" id="ARBA00022777"/>
    </source>
</evidence>
<dbReference type="Pfam" id="PF04263">
    <property type="entry name" value="TPK_catalytic"/>
    <property type="match status" value="1"/>
</dbReference>
<dbReference type="GO" id="GO:0016301">
    <property type="term" value="F:kinase activity"/>
    <property type="evidence" value="ECO:0007669"/>
    <property type="project" value="UniProtKB-KW"/>
</dbReference>
<dbReference type="AlphaFoldDB" id="A0A8J7G0F8"/>
<evidence type="ECO:0000256" key="1">
    <source>
        <dbReference type="ARBA" id="ARBA00022679"/>
    </source>
</evidence>
<dbReference type="SUPFAM" id="SSF63999">
    <property type="entry name" value="Thiamin pyrophosphokinase, catalytic domain"/>
    <property type="match status" value="1"/>
</dbReference>
<dbReference type="SMART" id="SM00983">
    <property type="entry name" value="TPK_B1_binding"/>
    <property type="match status" value="1"/>
</dbReference>
<dbReference type="EC" id="2.7.6.2" evidence="5"/>
<dbReference type="NCBIfam" id="TIGR01378">
    <property type="entry name" value="thi_PPkinase"/>
    <property type="match status" value="1"/>
</dbReference>
<dbReference type="EMBL" id="JADKPV010000001">
    <property type="protein sequence ID" value="MBF4499900.1"/>
    <property type="molecule type" value="Genomic_DNA"/>
</dbReference>
<dbReference type="CDD" id="cd07995">
    <property type="entry name" value="TPK"/>
    <property type="match status" value="1"/>
</dbReference>
<dbReference type="InterPro" id="IPR006282">
    <property type="entry name" value="Thi_PPkinase"/>
</dbReference>
<comment type="caution">
    <text evidence="7">The sequence shown here is derived from an EMBL/GenBank/DDBJ whole genome shotgun (WGS) entry which is preliminary data.</text>
</comment>
<protein>
    <recommendedName>
        <fullName evidence="5">Thiamine diphosphokinase</fullName>
        <ecNumber evidence="5">2.7.6.2</ecNumber>
    </recommendedName>
</protein>
<dbReference type="PANTHER" id="PTHR41299:SF1">
    <property type="entry name" value="THIAMINE PYROPHOSPHOKINASE"/>
    <property type="match status" value="1"/>
</dbReference>